<name>A0A1I7RH43_BURXY</name>
<protein>
    <submittedName>
        <fullName evidence="2">TIR domain-containing protein</fullName>
    </submittedName>
</protein>
<dbReference type="AlphaFoldDB" id="A0A1I7RH43"/>
<dbReference type="Proteomes" id="UP000095284">
    <property type="component" value="Unplaced"/>
</dbReference>
<reference evidence="2" key="1">
    <citation type="submission" date="2016-11" db="UniProtKB">
        <authorList>
            <consortium name="WormBaseParasite"/>
        </authorList>
    </citation>
    <scope>IDENTIFICATION</scope>
</reference>
<evidence type="ECO:0000313" key="2">
    <source>
        <dbReference type="WBParaSite" id="BXY_0002000.1"/>
    </source>
</evidence>
<evidence type="ECO:0000313" key="1">
    <source>
        <dbReference type="Proteomes" id="UP000095284"/>
    </source>
</evidence>
<sequence>MKVLDLPHSGTAWNFIEEELCEEVNSPQSFIVFTSRHDDRTSKRGRDYNKGRGALWMSPSQIPLHPADCHPIMSDLYLVQHVHPQLYPHLYGPYQQRFGK</sequence>
<organism evidence="1 2">
    <name type="scientific">Bursaphelenchus xylophilus</name>
    <name type="common">Pinewood nematode worm</name>
    <name type="synonym">Aphelenchoides xylophilus</name>
    <dbReference type="NCBI Taxonomy" id="6326"/>
    <lineage>
        <taxon>Eukaryota</taxon>
        <taxon>Metazoa</taxon>
        <taxon>Ecdysozoa</taxon>
        <taxon>Nematoda</taxon>
        <taxon>Chromadorea</taxon>
        <taxon>Rhabditida</taxon>
        <taxon>Tylenchina</taxon>
        <taxon>Tylenchomorpha</taxon>
        <taxon>Aphelenchoidea</taxon>
        <taxon>Aphelenchoididae</taxon>
        <taxon>Bursaphelenchus</taxon>
    </lineage>
</organism>
<dbReference type="WBParaSite" id="BXY_0002000.1">
    <property type="protein sequence ID" value="BXY_0002000.1"/>
    <property type="gene ID" value="BXY_0002000"/>
</dbReference>
<accession>A0A1I7RH43</accession>
<proteinExistence type="predicted"/>